<accession>A0ACA9Y6C0</accession>
<evidence type="ECO:0000313" key="1">
    <source>
        <dbReference type="EMBL" id="CAH6720186.1"/>
    </source>
</evidence>
<evidence type="ECO:0000313" key="2">
    <source>
        <dbReference type="Proteomes" id="UP001152531"/>
    </source>
</evidence>
<dbReference type="Proteomes" id="UP001152531">
    <property type="component" value="Unassembled WGS sequence"/>
</dbReference>
<keyword evidence="2" id="KW-1185">Reference proteome</keyword>
<gene>
    <name evidence="1" type="ORF">CLIB1444_03S06326</name>
</gene>
<organism evidence="1 2">
    <name type="scientific">[Candida] jaroonii</name>
    <dbReference type="NCBI Taxonomy" id="467808"/>
    <lineage>
        <taxon>Eukaryota</taxon>
        <taxon>Fungi</taxon>
        <taxon>Dikarya</taxon>
        <taxon>Ascomycota</taxon>
        <taxon>Saccharomycotina</taxon>
        <taxon>Pichiomycetes</taxon>
        <taxon>Debaryomycetaceae</taxon>
        <taxon>Yamadazyma</taxon>
    </lineage>
</organism>
<reference evidence="1" key="1">
    <citation type="submission" date="2022-06" db="EMBL/GenBank/DDBJ databases">
        <authorList>
            <person name="Legras J.-L."/>
            <person name="Devillers H."/>
            <person name="Grondin C."/>
        </authorList>
    </citation>
    <scope>NUCLEOTIDE SEQUENCE</scope>
    <source>
        <strain evidence="1">CLIB 1444</strain>
    </source>
</reference>
<name>A0ACA9Y6C0_9ASCO</name>
<dbReference type="EMBL" id="CALSDN010000003">
    <property type="protein sequence ID" value="CAH6720186.1"/>
    <property type="molecule type" value="Genomic_DNA"/>
</dbReference>
<protein>
    <submittedName>
        <fullName evidence="1">Type 1 phosphatases regulator Ypi1p</fullName>
    </submittedName>
</protein>
<sequence length="102" mass="11430">MRNNLTMNQSSNTTTTVTETNTEVRPILKLRNHKKPNKVKWTEETVDNENMGKKKTKICCIYHPADGAESCSSSESESDASDFEGDGDAGPNAYEKQPQYKK</sequence>
<proteinExistence type="predicted"/>
<comment type="caution">
    <text evidence="1">The sequence shown here is derived from an EMBL/GenBank/DDBJ whole genome shotgun (WGS) entry which is preliminary data.</text>
</comment>